<comment type="caution">
    <text evidence="6">The sequence shown here is derived from an EMBL/GenBank/DDBJ whole genome shotgun (WGS) entry which is preliminary data.</text>
</comment>
<name>A0A2S9XJN9_9BACT</name>
<keyword evidence="7" id="KW-1185">Reference proteome</keyword>
<feature type="domain" description="AMP-dependent synthetase/ligase" evidence="5">
    <location>
        <begin position="468"/>
        <end position="820"/>
    </location>
</feature>
<dbReference type="Gene3D" id="3.40.50.1820">
    <property type="entry name" value="alpha/beta hydrolase"/>
    <property type="match status" value="1"/>
</dbReference>
<dbReference type="PANTHER" id="PTHR43107:SF15">
    <property type="entry name" value="FATTY ACID TRANSPORT PROTEIN 3, ISOFORM A"/>
    <property type="match status" value="1"/>
</dbReference>
<dbReference type="InterPro" id="IPR000873">
    <property type="entry name" value="AMP-dep_synth/lig_dom"/>
</dbReference>
<organism evidence="6 7">
    <name type="scientific">Enhygromyxa salina</name>
    <dbReference type="NCBI Taxonomy" id="215803"/>
    <lineage>
        <taxon>Bacteria</taxon>
        <taxon>Pseudomonadati</taxon>
        <taxon>Myxococcota</taxon>
        <taxon>Polyangia</taxon>
        <taxon>Nannocystales</taxon>
        <taxon>Nannocystaceae</taxon>
        <taxon>Enhygromyxa</taxon>
    </lineage>
</organism>
<dbReference type="GO" id="GO:0044539">
    <property type="term" value="P:long-chain fatty acid import into cell"/>
    <property type="evidence" value="ECO:0007669"/>
    <property type="project" value="TreeGrafter"/>
</dbReference>
<keyword evidence="2 6" id="KW-0436">Ligase</keyword>
<dbReference type="GO" id="GO:0004467">
    <property type="term" value="F:long-chain fatty acid-CoA ligase activity"/>
    <property type="evidence" value="ECO:0007669"/>
    <property type="project" value="UniProtKB-EC"/>
</dbReference>
<evidence type="ECO:0000313" key="7">
    <source>
        <dbReference type="Proteomes" id="UP000237968"/>
    </source>
</evidence>
<dbReference type="SUPFAM" id="SSF56801">
    <property type="entry name" value="Acetyl-CoA synthetase-like"/>
    <property type="match status" value="1"/>
</dbReference>
<dbReference type="Proteomes" id="UP000237968">
    <property type="component" value="Unassembled WGS sequence"/>
</dbReference>
<keyword evidence="3" id="KW-0547">Nucleotide-binding</keyword>
<dbReference type="PANTHER" id="PTHR43107">
    <property type="entry name" value="LONG-CHAIN FATTY ACID TRANSPORT PROTEIN"/>
    <property type="match status" value="1"/>
</dbReference>
<dbReference type="SUPFAM" id="SSF53474">
    <property type="entry name" value="alpha/beta-Hydrolases"/>
    <property type="match status" value="1"/>
</dbReference>
<dbReference type="GO" id="GO:0005524">
    <property type="term" value="F:ATP binding"/>
    <property type="evidence" value="ECO:0007669"/>
    <property type="project" value="UniProtKB-KW"/>
</dbReference>
<dbReference type="GO" id="GO:0005324">
    <property type="term" value="F:long-chain fatty acid transmembrane transporter activity"/>
    <property type="evidence" value="ECO:0007669"/>
    <property type="project" value="TreeGrafter"/>
</dbReference>
<evidence type="ECO:0000259" key="5">
    <source>
        <dbReference type="Pfam" id="PF00501"/>
    </source>
</evidence>
<dbReference type="EMBL" id="PVNK01000197">
    <property type="protein sequence ID" value="PRP93084.1"/>
    <property type="molecule type" value="Genomic_DNA"/>
</dbReference>
<evidence type="ECO:0000313" key="6">
    <source>
        <dbReference type="EMBL" id="PRP93084.1"/>
    </source>
</evidence>
<dbReference type="InterPro" id="IPR029058">
    <property type="entry name" value="AB_hydrolase_fold"/>
</dbReference>
<comment type="similarity">
    <text evidence="1">Belongs to the ATP-dependent AMP-binding enzyme family.</text>
</comment>
<protein>
    <submittedName>
        <fullName evidence="6">Long-chain-fatty-acid--CoA ligase FadD17</fullName>
        <ecNumber evidence="6">6.2.1.3</ecNumber>
    </submittedName>
</protein>
<dbReference type="AlphaFoldDB" id="A0A2S9XJN9"/>
<evidence type="ECO:0000256" key="1">
    <source>
        <dbReference type="ARBA" id="ARBA00006432"/>
    </source>
</evidence>
<dbReference type="EC" id="6.2.1.3" evidence="6"/>
<evidence type="ECO:0000256" key="4">
    <source>
        <dbReference type="ARBA" id="ARBA00022840"/>
    </source>
</evidence>
<dbReference type="Pfam" id="PF00501">
    <property type="entry name" value="AMP-binding"/>
    <property type="match status" value="1"/>
</dbReference>
<dbReference type="InterPro" id="IPR042099">
    <property type="entry name" value="ANL_N_sf"/>
</dbReference>
<dbReference type="GO" id="GO:0005886">
    <property type="term" value="C:plasma membrane"/>
    <property type="evidence" value="ECO:0007669"/>
    <property type="project" value="TreeGrafter"/>
</dbReference>
<dbReference type="Gene3D" id="3.40.50.12780">
    <property type="entry name" value="N-terminal domain of ligase-like"/>
    <property type="match status" value="1"/>
</dbReference>
<sequence length="1038" mass="112353">MAKAKARSPFGRVRSRVRSSVRRLQASASNAKELVEFGRLGDPWGSPYEVVHESRHYRLRRYASPDSSAPSSTPDHARPGAVLLVPPLMVTSEVYDVSPDTSAVGALTDAGLDVWLVDYGAPEREAGGLERTLDDHVLAIDDSIARIVSSTGRPVHLVGYSQGGMFCYQAAAYRRCEGIASLVTFGSPVDIHSNLPAVDAELGGRLIGAARRAVAKPLAQLDGLPGVLTSTGFKVLSLRKELQQISEFLAKLHDRDALIKRESRRRFLGGEGFVAWPGPALRTFVDEFIVANRMSAGGFVIAGRTASLAELDVPILCFYGERDELARAASVRAIVDAAPAAEVDQIALPAGHFGLVVGSTAMRSSWPTVAEWVMWRDCAGPRPGLLEDDSSGYDEIEAFEVEAEFEPIIGVMGDVVGSVVGAVKDAVELGSRELGDTLDDMRYQLPRLRTLERLDGQTRVNLGLELSDRAARHPDRTFFLWQGRAFSYAEADRRVDAIVRGLIDRGVELGMRVGVLMDGRPTYLSVVAALNRLGAVAVLFKPRTADARGRGDGPSRLETLSAAIAATELVALIADPPNAADAVSCWRGRPPPVMHEQVLVLGGGHPRRSLPEGTFDMETIAPELVELPDWYVPNPGRAADIAMTIVTTRPWAAPREANISNGRWAVSAYGAAATCLLSSRDTVYCVLPLHHPAGMLVAVGGALVGRARLALARDFDAERFWSEVRRYGATVVFYAGEMCRALVQAPRSASEGNHSLRMLAGSGMRAPLWRELVERFGPIELREFYASTEGNLVLANITGKRGALGRPLPGSNELAVVAYDFEAGDFVRDASGHARRCRVDEAGLLIAKVGPTHPRHGHEGEAGTDAVASFRRDVFGGPHTWFVTGDIVRRDAEGDFWYVDRTSHLIRGPHGWVASRQIEDALYEVPGLELVVVYGLARARLDPALLARVSAQGSAELVVATVVVSEPARFDADPLAARVAKLRPEQRPSFVRLRTTVALTDGFRPLKTPLVSAGLDLDDPALLVWDPEQARYRRLGSA</sequence>
<gene>
    <name evidence="6" type="ORF">ENSA5_45270</name>
</gene>
<evidence type="ECO:0000256" key="2">
    <source>
        <dbReference type="ARBA" id="ARBA00022598"/>
    </source>
</evidence>
<evidence type="ECO:0000256" key="3">
    <source>
        <dbReference type="ARBA" id="ARBA00022741"/>
    </source>
</evidence>
<reference evidence="6 7" key="1">
    <citation type="submission" date="2018-03" db="EMBL/GenBank/DDBJ databases">
        <title>Draft Genome Sequences of the Obligatory Marine Myxobacteria Enhygromyxa salina SWB005.</title>
        <authorList>
            <person name="Poehlein A."/>
            <person name="Moghaddam J.A."/>
            <person name="Harms H."/>
            <person name="Alanjari M."/>
            <person name="Koenig G.M."/>
            <person name="Daniel R."/>
            <person name="Schaeberle T.F."/>
        </authorList>
    </citation>
    <scope>NUCLEOTIDE SEQUENCE [LARGE SCALE GENOMIC DNA]</scope>
    <source>
        <strain evidence="6 7">SWB005</strain>
    </source>
</reference>
<keyword evidence="4" id="KW-0067">ATP-binding</keyword>
<proteinExistence type="inferred from homology"/>
<accession>A0A2S9XJN9</accession>